<dbReference type="RefSeq" id="WP_150529897.1">
    <property type="nucleotide sequence ID" value="NZ_BNBW01000006.1"/>
</dbReference>
<dbReference type="KEGG" id="svn:CP980_33480"/>
<accession>A0A5J6JI24</accession>
<dbReference type="SUPFAM" id="SSF56784">
    <property type="entry name" value="HAD-like"/>
    <property type="match status" value="1"/>
</dbReference>
<dbReference type="AlphaFoldDB" id="A0A5J6JI24"/>
<feature type="domain" description="N-acetyltransferase" evidence="1">
    <location>
        <begin position="189"/>
        <end position="350"/>
    </location>
</feature>
<sequence length="379" mass="41045">MQSTEPHTPPPPQVKCVVWDLDDTLWDGTLLEGDDLSVPEANRQLVRTLDEHGILQSVASRNEPDAVAEQLRAFGLDEYFLYPQVGWSAKSASLRAVAEELNIAPESVLFVDDSEFERAEVAGVLPDVRCMTRQELHALVAAGAVLPAQVTDDARRRRAMYLAESRRRTHEVAFDGPAAEFLESLDMTLRVREASTADLARAAELTQRTHQLNTTGITFGQDELASLILDPGHRVLVAELDDRFGTYGTIGLAVVATGTTGRPGAGPRAAAPPPRWTIRLLLMSCRVMGRNIGTSLIAAVAQLAAAHGAGTVAHFRPTDRNRQMLVTYRFAGFTVESRTDDLVVLSLPEAGGPAVPGYVRLVIEDTPAAPRGTSQELIA</sequence>
<organism evidence="2 3">
    <name type="scientific">Streptomyces vinaceus</name>
    <dbReference type="NCBI Taxonomy" id="1960"/>
    <lineage>
        <taxon>Bacteria</taxon>
        <taxon>Bacillati</taxon>
        <taxon>Actinomycetota</taxon>
        <taxon>Actinomycetes</taxon>
        <taxon>Kitasatosporales</taxon>
        <taxon>Streptomycetaceae</taxon>
        <taxon>Streptomyces</taxon>
    </lineage>
</organism>
<dbReference type="NCBIfam" id="TIGR01681">
    <property type="entry name" value="HAD-SF-IIIC"/>
    <property type="match status" value="1"/>
</dbReference>
<dbReference type="InterPro" id="IPR016181">
    <property type="entry name" value="Acyl_CoA_acyltransferase"/>
</dbReference>
<dbReference type="GO" id="GO:0016747">
    <property type="term" value="F:acyltransferase activity, transferring groups other than amino-acyl groups"/>
    <property type="evidence" value="ECO:0007669"/>
    <property type="project" value="InterPro"/>
</dbReference>
<dbReference type="Gene3D" id="3.40.630.30">
    <property type="match status" value="1"/>
</dbReference>
<keyword evidence="3" id="KW-1185">Reference proteome</keyword>
<dbReference type="InterPro" id="IPR023214">
    <property type="entry name" value="HAD_sf"/>
</dbReference>
<dbReference type="InterPro" id="IPR036412">
    <property type="entry name" value="HAD-like_sf"/>
</dbReference>
<name>A0A5J6JI24_STRVI</name>
<dbReference type="InterPro" id="IPR010033">
    <property type="entry name" value="HAD_SF_ppase_IIIC"/>
</dbReference>
<dbReference type="NCBIfam" id="TIGR01686">
    <property type="entry name" value="FkbH"/>
    <property type="match status" value="1"/>
</dbReference>
<dbReference type="GeneID" id="95615448"/>
<evidence type="ECO:0000259" key="1">
    <source>
        <dbReference type="PROSITE" id="PS51186"/>
    </source>
</evidence>
<dbReference type="PROSITE" id="PS51186">
    <property type="entry name" value="GNAT"/>
    <property type="match status" value="1"/>
</dbReference>
<dbReference type="Proteomes" id="UP000325563">
    <property type="component" value="Chromosome"/>
</dbReference>
<reference evidence="2 3" key="1">
    <citation type="submission" date="2017-09" db="EMBL/GenBank/DDBJ databases">
        <authorList>
            <person name="Lee N."/>
            <person name="Cho B.-K."/>
        </authorList>
    </citation>
    <scope>NUCLEOTIDE SEQUENCE [LARGE SCALE GENOMIC DNA]</scope>
    <source>
        <strain evidence="2 3">ATCC 27476</strain>
    </source>
</reference>
<gene>
    <name evidence="2" type="ORF">CP980_33480</name>
</gene>
<dbReference type="EMBL" id="CP023692">
    <property type="protein sequence ID" value="QEV49332.1"/>
    <property type="molecule type" value="Genomic_DNA"/>
</dbReference>
<evidence type="ECO:0000313" key="3">
    <source>
        <dbReference type="Proteomes" id="UP000325563"/>
    </source>
</evidence>
<dbReference type="Gene3D" id="3.40.50.1000">
    <property type="entry name" value="HAD superfamily/HAD-like"/>
    <property type="match status" value="1"/>
</dbReference>
<dbReference type="InterPro" id="IPR000182">
    <property type="entry name" value="GNAT_dom"/>
</dbReference>
<dbReference type="SUPFAM" id="SSF55729">
    <property type="entry name" value="Acyl-CoA N-acyltransferases (Nat)"/>
    <property type="match status" value="1"/>
</dbReference>
<proteinExistence type="predicted"/>
<dbReference type="InterPro" id="IPR010037">
    <property type="entry name" value="FkbH_domain"/>
</dbReference>
<protein>
    <submittedName>
        <fullName evidence="2">HAD-IIIC family phosphatase</fullName>
    </submittedName>
</protein>
<evidence type="ECO:0000313" key="2">
    <source>
        <dbReference type="EMBL" id="QEV49332.1"/>
    </source>
</evidence>